<evidence type="ECO:0000256" key="1">
    <source>
        <dbReference type="SAM" id="MobiDB-lite"/>
    </source>
</evidence>
<dbReference type="VEuPathDB" id="PlasmoDB:AK88_05421"/>
<feature type="compositionally biased region" description="Polar residues" evidence="1">
    <location>
        <begin position="431"/>
        <end position="441"/>
    </location>
</feature>
<feature type="compositionally biased region" description="Basic and acidic residues" evidence="1">
    <location>
        <begin position="297"/>
        <end position="307"/>
    </location>
</feature>
<evidence type="ECO:0000313" key="4">
    <source>
        <dbReference type="Proteomes" id="UP000054561"/>
    </source>
</evidence>
<feature type="compositionally biased region" description="Low complexity" evidence="1">
    <location>
        <begin position="320"/>
        <end position="339"/>
    </location>
</feature>
<evidence type="ECO:0000313" key="3">
    <source>
        <dbReference type="EMBL" id="KJP84943.1"/>
    </source>
</evidence>
<feature type="region of interest" description="Disordered" evidence="1">
    <location>
        <begin position="117"/>
        <end position="483"/>
    </location>
</feature>
<keyword evidence="2" id="KW-0472">Membrane</keyword>
<feature type="compositionally biased region" description="Basic and acidic residues" evidence="1">
    <location>
        <begin position="196"/>
        <end position="206"/>
    </location>
</feature>
<accession>A0A0D9QD51</accession>
<feature type="compositionally biased region" description="Low complexity" evidence="1">
    <location>
        <begin position="383"/>
        <end position="394"/>
    </location>
</feature>
<feature type="compositionally biased region" description="Basic and acidic residues" evidence="1">
    <location>
        <begin position="468"/>
        <end position="483"/>
    </location>
</feature>
<dbReference type="AlphaFoldDB" id="A0A0D9QD51"/>
<dbReference type="GeneID" id="24270735"/>
<name>A0A0D9QD51_PLAFR</name>
<dbReference type="OrthoDB" id="375150at2759"/>
<feature type="region of interest" description="Disordered" evidence="1">
    <location>
        <begin position="562"/>
        <end position="600"/>
    </location>
</feature>
<sequence length="874" mass="93567">MEQLGKHGGWGRGLIQQGTCGRKISSDLQIRELKLNAEVKKWLGQNSKLKEAIQKIKGNTLCTTPWKDAWKLDDILGNGNTEDKERSQIVEIVHGLQDTMKEIFKDIGKQAEQTIQKREQAKKANLGKAGHLGAEGNKLERRRRDEHTHDNYRPFRTNDGKNGHAATTAANTPPGEPPAEEANKKKGVAKASTSGGDKDKIKDKGKQSGNQATITGTEAPAPPAEKTPSRAADGSDKAGAAGPTTQVTGTVRSETGPAGPVPQPPPAAPPKATGAEDKGTKSPPPPEPARPAAGEGEPSKDSKETGKCSKGTETYTVKNAGAGVHGSTSSTSVSFGTTSDIDSTCGKKPEDSGPRSLLSNDATENSPRPAVAAPAAPAPPAPAQGSSGSSTSSGSAGGPSAGSAQGAGGGGSSPSSSPSSSSSSATGAADGNQTNSGSQGDFSGLSLDDPGIFTGRNPGAGFAPPTLTEDKSRPPLNSKDAEKGDYAVPDLTADVLIATTPVLFFLASVIVAILGYSLWKRTIIELHLAVLNECEAPDWENVKEDYLQILVQEFAHDLEPHANEYSSTSDAPSTNEGLSGNNVSSTVDPPTDFDGKDPCLPPDPDPWSCMETTQLATDPCAPHDCDPWSCMENIQLATDPCPPTEDPPDPWSCMETIPLQTDPCPPNDCASCSCMESIQLDAQQNAHFNPEHATSDCTHWINWIDRNKYFLRECTTQPWFLQLKADWKQHVRDHMAANVEHGHSALGEAATPPMQKLDLWKQWIAQQHRHMSTYSQEEWFKHLLHNVEEETVPQHGQAPIVHNDLEVEKVMAAQQMLRVRAVPRSQPLHPQPYMKKPLTAKIWILLLALVIEHCEVERSLQDKELYVDALLQKC</sequence>
<feature type="compositionally biased region" description="Polar residues" evidence="1">
    <location>
        <begin position="357"/>
        <end position="366"/>
    </location>
</feature>
<keyword evidence="4" id="KW-1185">Reference proteome</keyword>
<proteinExistence type="predicted"/>
<keyword evidence="2" id="KW-1133">Transmembrane helix</keyword>
<feature type="compositionally biased region" description="Polar residues" evidence="1">
    <location>
        <begin position="564"/>
        <end position="588"/>
    </location>
</feature>
<dbReference type="OMA" id="EPHANEY"/>
<protein>
    <submittedName>
        <fullName evidence="3">Uncharacterized protein</fullName>
    </submittedName>
</protein>
<feature type="compositionally biased region" description="Polar residues" evidence="1">
    <location>
        <begin position="243"/>
        <end position="253"/>
    </location>
</feature>
<dbReference type="EMBL" id="KQ001770">
    <property type="protein sequence ID" value="KJP84943.1"/>
    <property type="molecule type" value="Genomic_DNA"/>
</dbReference>
<feature type="compositionally biased region" description="Low complexity" evidence="1">
    <location>
        <begin position="413"/>
        <end position="429"/>
    </location>
</feature>
<keyword evidence="2" id="KW-0812">Transmembrane</keyword>
<dbReference type="RefSeq" id="XP_012338446.1">
    <property type="nucleotide sequence ID" value="XM_012483023.1"/>
</dbReference>
<feature type="compositionally biased region" description="Pro residues" evidence="1">
    <location>
        <begin position="259"/>
        <end position="269"/>
    </location>
</feature>
<dbReference type="Proteomes" id="UP000054561">
    <property type="component" value="Unassembled WGS sequence"/>
</dbReference>
<evidence type="ECO:0000256" key="2">
    <source>
        <dbReference type="SAM" id="Phobius"/>
    </source>
</evidence>
<gene>
    <name evidence="3" type="ORF">AK88_05421</name>
</gene>
<feature type="transmembrane region" description="Helical" evidence="2">
    <location>
        <begin position="495"/>
        <end position="519"/>
    </location>
</feature>
<feature type="compositionally biased region" description="Gly residues" evidence="1">
    <location>
        <begin position="395"/>
        <end position="412"/>
    </location>
</feature>
<reference evidence="3 4" key="1">
    <citation type="submission" date="2014-03" db="EMBL/GenBank/DDBJ databases">
        <title>The Genome Sequence of Plasmodium fragile nilgiri.</title>
        <authorList>
            <consortium name="The Broad Institute Genomics Platform"/>
            <consortium name="The Broad Institute Genome Sequencing Center for Infectious Disease"/>
            <person name="Neafsey D."/>
            <person name="Duraisingh M."/>
            <person name="Young S.K."/>
            <person name="Zeng Q."/>
            <person name="Gargeya S."/>
            <person name="Abouelleil A."/>
            <person name="Alvarado L."/>
            <person name="Chapman S.B."/>
            <person name="Gainer-Dewar J."/>
            <person name="Goldberg J."/>
            <person name="Griggs A."/>
            <person name="Gujja S."/>
            <person name="Hansen M."/>
            <person name="Howarth C."/>
            <person name="Imamovic A."/>
            <person name="Larimer J."/>
            <person name="Pearson M."/>
            <person name="Poon T.W."/>
            <person name="Priest M."/>
            <person name="Roberts A."/>
            <person name="Saif S."/>
            <person name="Shea T."/>
            <person name="Sykes S."/>
            <person name="Wortman J."/>
            <person name="Nusbaum C."/>
            <person name="Birren B."/>
        </authorList>
    </citation>
    <scope>NUCLEOTIDE SEQUENCE [LARGE SCALE GENOMIC DNA]</scope>
    <source>
        <strain evidence="4">nilgiri</strain>
    </source>
</reference>
<organism evidence="3 4">
    <name type="scientific">Plasmodium fragile</name>
    <dbReference type="NCBI Taxonomy" id="5857"/>
    <lineage>
        <taxon>Eukaryota</taxon>
        <taxon>Sar</taxon>
        <taxon>Alveolata</taxon>
        <taxon>Apicomplexa</taxon>
        <taxon>Aconoidasida</taxon>
        <taxon>Haemosporida</taxon>
        <taxon>Plasmodiidae</taxon>
        <taxon>Plasmodium</taxon>
        <taxon>Plasmodium (Plasmodium)</taxon>
    </lineage>
</organism>
<feature type="compositionally biased region" description="Basic and acidic residues" evidence="1">
    <location>
        <begin position="137"/>
        <end position="162"/>
    </location>
</feature>